<dbReference type="CDD" id="cd00585">
    <property type="entry name" value="Peptidase_C1B"/>
    <property type="match status" value="1"/>
</dbReference>
<protein>
    <recommendedName>
        <fullName evidence="5">Aminopeptidase</fullName>
    </recommendedName>
</protein>
<comment type="similarity">
    <text evidence="5">Belongs to the peptidase C1 family.</text>
</comment>
<comment type="caution">
    <text evidence="7">The sequence shown here is derived from an EMBL/GenBank/DDBJ whole genome shotgun (WGS) entry which is preliminary data.</text>
</comment>
<keyword evidence="3 5" id="KW-0378">Hydrolase</keyword>
<dbReference type="SUPFAM" id="SSF54001">
    <property type="entry name" value="Cysteine proteinases"/>
    <property type="match status" value="1"/>
</dbReference>
<dbReference type="InterPro" id="IPR000169">
    <property type="entry name" value="Pept_cys_AS"/>
</dbReference>
<proteinExistence type="inferred from homology"/>
<evidence type="ECO:0000313" key="8">
    <source>
        <dbReference type="Proteomes" id="UP000003672"/>
    </source>
</evidence>
<dbReference type="AlphaFoldDB" id="A0AA87DEN9"/>
<evidence type="ECO:0000256" key="1">
    <source>
        <dbReference type="ARBA" id="ARBA00004496"/>
    </source>
</evidence>
<dbReference type="PROSITE" id="PS00139">
    <property type="entry name" value="THIOL_PROTEASE_CYS"/>
    <property type="match status" value="1"/>
</dbReference>
<dbReference type="GO" id="GO:0070005">
    <property type="term" value="F:cysteine-type aminopeptidase activity"/>
    <property type="evidence" value="ECO:0007669"/>
    <property type="project" value="InterPro"/>
</dbReference>
<evidence type="ECO:0000256" key="6">
    <source>
        <dbReference type="PIRSR" id="PIRSR005700-1"/>
    </source>
</evidence>
<accession>A0AA87DEN9</accession>
<keyword evidence="4 5" id="KW-0788">Thiol protease</keyword>
<evidence type="ECO:0000256" key="4">
    <source>
        <dbReference type="ARBA" id="ARBA00022807"/>
    </source>
</evidence>
<dbReference type="InterPro" id="IPR038765">
    <property type="entry name" value="Papain-like_cys_pep_sf"/>
</dbReference>
<dbReference type="PANTHER" id="PTHR10363">
    <property type="entry name" value="BLEOMYCIN HYDROLASE"/>
    <property type="match status" value="1"/>
</dbReference>
<reference evidence="7 8" key="1">
    <citation type="submission" date="2010-06" db="EMBL/GenBank/DDBJ databases">
        <authorList>
            <person name="Muzny D."/>
            <person name="Qin X."/>
            <person name="Buhay C."/>
            <person name="Dugan-Rocha S."/>
            <person name="Ding Y."/>
            <person name="Chen G."/>
            <person name="Hawes A."/>
            <person name="Holder M."/>
            <person name="Jhangiani S."/>
            <person name="Johnson A."/>
            <person name="Khan Z."/>
            <person name="Li Z."/>
            <person name="Liu W."/>
            <person name="Liu X."/>
            <person name="Perez L."/>
            <person name="Shen H."/>
            <person name="Wang Q."/>
            <person name="Watt J."/>
            <person name="Xi L."/>
            <person name="Xin Y."/>
            <person name="Zhou J."/>
            <person name="Deng J."/>
            <person name="Jiang H."/>
            <person name="Liu Y."/>
            <person name="Qu J."/>
            <person name="Song X.-Z."/>
            <person name="Zhang L."/>
            <person name="Villasana D."/>
            <person name="Johnson A."/>
            <person name="Liu J."/>
            <person name="Liyanage D."/>
            <person name="Lorensuhewa L."/>
            <person name="Robinson T."/>
            <person name="Song A."/>
            <person name="Song B.-B."/>
            <person name="Dinh H."/>
            <person name="Thornton R."/>
            <person name="Coyle M."/>
            <person name="Francisco L."/>
            <person name="Jackson L."/>
            <person name="Javaid M."/>
            <person name="Korchina V."/>
            <person name="Kovar C."/>
            <person name="Mata R."/>
            <person name="Mathew T."/>
            <person name="Ngo R."/>
            <person name="Nguyen L."/>
            <person name="Nguyen N."/>
            <person name="Okwuonu G."/>
            <person name="Ongeri F."/>
            <person name="Pham C."/>
            <person name="Simmons D."/>
            <person name="Wilczek-Boney K."/>
            <person name="Hale W."/>
            <person name="Jakkamsetti A."/>
            <person name="Pham P."/>
            <person name="Ruth R."/>
            <person name="San Lucas F."/>
            <person name="Warren J."/>
            <person name="Zhang J."/>
            <person name="Zhao Z."/>
            <person name="Zhou C."/>
            <person name="Zhu D."/>
            <person name="Lee S."/>
            <person name="Bess C."/>
            <person name="Blankenburg K."/>
            <person name="Forbes L."/>
            <person name="Fu Q."/>
            <person name="Gubbala S."/>
            <person name="Hirani K."/>
            <person name="Jayaseelan J.C."/>
            <person name="Lara F."/>
            <person name="Munidasa M."/>
            <person name="Palculict T."/>
            <person name="Patil S."/>
            <person name="Pu L.-L."/>
            <person name="Saada N."/>
            <person name="Tang L."/>
            <person name="Weissenberger G."/>
            <person name="Zhu Y."/>
            <person name="Hemphill L."/>
            <person name="Shang Y."/>
            <person name="Youmans B."/>
            <person name="Ayvaz T."/>
            <person name="Ross M."/>
            <person name="Santibanez J."/>
            <person name="Aqrawi P."/>
            <person name="Gross S."/>
            <person name="Joshi V."/>
            <person name="Fowler G."/>
            <person name="Nazareth L."/>
            <person name="Reid J."/>
            <person name="Worley K."/>
            <person name="Petrosino J."/>
            <person name="Highlander S."/>
            <person name="Gibbs R."/>
        </authorList>
    </citation>
    <scope>NUCLEOTIDE SEQUENCE [LARGE SCALE GENOMIC DNA]</scope>
    <source>
        <strain evidence="7 8">JV-V03</strain>
    </source>
</reference>
<evidence type="ECO:0000256" key="2">
    <source>
        <dbReference type="ARBA" id="ARBA00022670"/>
    </source>
</evidence>
<organism evidence="7 8">
    <name type="scientific">Lactobacillus paragasseri JV-V03</name>
    <dbReference type="NCBI Taxonomy" id="525326"/>
    <lineage>
        <taxon>Bacteria</taxon>
        <taxon>Bacillati</taxon>
        <taxon>Bacillota</taxon>
        <taxon>Bacilli</taxon>
        <taxon>Lactobacillales</taxon>
        <taxon>Lactobacillaceae</taxon>
        <taxon>Lactobacillus</taxon>
    </lineage>
</organism>
<evidence type="ECO:0000256" key="5">
    <source>
        <dbReference type="PIRNR" id="PIRNR005700"/>
    </source>
</evidence>
<feature type="active site" evidence="6">
    <location>
        <position position="372"/>
    </location>
</feature>
<dbReference type="Gene3D" id="3.90.70.10">
    <property type="entry name" value="Cysteine proteinases"/>
    <property type="match status" value="1"/>
</dbReference>
<feature type="active site" evidence="6">
    <location>
        <position position="80"/>
    </location>
</feature>
<dbReference type="GO" id="GO:0006508">
    <property type="term" value="P:proteolysis"/>
    <property type="evidence" value="ECO:0007669"/>
    <property type="project" value="UniProtKB-KW"/>
</dbReference>
<dbReference type="PIRSF" id="PIRSF005700">
    <property type="entry name" value="PepC"/>
    <property type="match status" value="1"/>
</dbReference>
<keyword evidence="2 5" id="KW-0645">Protease</keyword>
<comment type="subcellular location">
    <subcellularLocation>
        <location evidence="1">Cytoplasm</location>
    </subcellularLocation>
</comment>
<name>A0AA87DEN9_9LACO</name>
<dbReference type="EMBL" id="ACGO02000001">
    <property type="protein sequence ID" value="EFJ70472.1"/>
    <property type="molecule type" value="Genomic_DNA"/>
</dbReference>
<dbReference type="InterPro" id="IPR004134">
    <property type="entry name" value="Peptidase_C1B"/>
</dbReference>
<evidence type="ECO:0000313" key="7">
    <source>
        <dbReference type="EMBL" id="EFJ70472.1"/>
    </source>
</evidence>
<keyword evidence="5 7" id="KW-0031">Aminopeptidase</keyword>
<dbReference type="GO" id="GO:0005737">
    <property type="term" value="C:cytoplasm"/>
    <property type="evidence" value="ECO:0007669"/>
    <property type="project" value="UniProtKB-SubCell"/>
</dbReference>
<gene>
    <name evidence="7" type="primary">pepE</name>
    <name evidence="7" type="ORF">HMPREF0514_10916</name>
</gene>
<dbReference type="GO" id="GO:0009636">
    <property type="term" value="P:response to toxic substance"/>
    <property type="evidence" value="ECO:0007669"/>
    <property type="project" value="TreeGrafter"/>
</dbReference>
<dbReference type="PANTHER" id="PTHR10363:SF2">
    <property type="entry name" value="BLEOMYCIN HYDROLASE"/>
    <property type="match status" value="1"/>
</dbReference>
<sequence>MNLMKLKGEIKMGALSEQELAAFSADFNKNDKNKVASRAARRNGLFEASFNDEVSKRLNHTFSTELDIGGVTDQKHSGRCWEFATLNVLRHHFGKKYHVKDFTFSQAYNFFWDKIERANAFYDSMIRLADKPVDDREVETWFDFAGQDGGLWQMAINLVKKYGVVPSYAMPENATSNNTTALIDSLARKERKDALVLRKLVQEGKLEEAEKAKKEFLNEVYRMAAVALGEPPKKFDLEYRDDDKKYHLEKDLTPRQFAEKYLKDFNWDDYVVLLNSPNYDYNKRYHQGLYDNVAGGQPITGLNVPIEVLARAAATQLKDGRAVIFGNDVLKQMERKTGFLDTDLYKTDDLFSVDTQMSKADRLATGEGSATHDMTLVGVDEDNGEIRKWKVENSWGDKYGHKGFYEMSQKWFEEYVYDVVVDKKYLSEDLVKLWEEPAVDLKPWAHIGL</sequence>
<feature type="active site" evidence="6">
    <location>
        <position position="393"/>
    </location>
</feature>
<dbReference type="Proteomes" id="UP000003672">
    <property type="component" value="Unassembled WGS sequence"/>
</dbReference>
<evidence type="ECO:0000256" key="3">
    <source>
        <dbReference type="ARBA" id="ARBA00022801"/>
    </source>
</evidence>
<dbReference type="GO" id="GO:0043418">
    <property type="term" value="P:homocysteine catabolic process"/>
    <property type="evidence" value="ECO:0007669"/>
    <property type="project" value="TreeGrafter"/>
</dbReference>
<dbReference type="Pfam" id="PF03051">
    <property type="entry name" value="Peptidase_C1_2"/>
    <property type="match status" value="1"/>
</dbReference>